<dbReference type="GO" id="GO:0006313">
    <property type="term" value="P:DNA transposition"/>
    <property type="evidence" value="ECO:0007669"/>
    <property type="project" value="InterPro"/>
</dbReference>
<evidence type="ECO:0000259" key="3">
    <source>
        <dbReference type="Pfam" id="PF13358"/>
    </source>
</evidence>
<name>A0A8X6SEX4_TRICX</name>
<evidence type="ECO:0000259" key="2">
    <source>
        <dbReference type="Pfam" id="PF01498"/>
    </source>
</evidence>
<dbReference type="AlphaFoldDB" id="A0A8X6SEX4"/>
<dbReference type="InterPro" id="IPR036397">
    <property type="entry name" value="RNaseH_sf"/>
</dbReference>
<dbReference type="Gene3D" id="3.30.420.10">
    <property type="entry name" value="Ribonuclease H-like superfamily/Ribonuclease H"/>
    <property type="match status" value="1"/>
</dbReference>
<evidence type="ECO:0000313" key="4">
    <source>
        <dbReference type="EMBL" id="GFY09975.1"/>
    </source>
</evidence>
<comment type="caution">
    <text evidence="4">The sequence shown here is derived from an EMBL/GenBank/DDBJ whole genome shotgun (WGS) entry which is preliminary data.</text>
</comment>
<evidence type="ECO:0000313" key="5">
    <source>
        <dbReference type="Proteomes" id="UP000887159"/>
    </source>
</evidence>
<dbReference type="InterPro" id="IPR009057">
    <property type="entry name" value="Homeodomain-like_sf"/>
</dbReference>
<sequence>MGKKGDLSPCKKAEVKALVNAKLFSNREISRKLKVSEPSVRRIKKIESGEELSAKRKKKCGRKPIFPPRSERSFKKICIENRFATTKVIKSQFQDINVNASEHTVRRKLKDLNFKTCRPTRKSKLTPAKRLNWAKHWCDKDVYFWRSLEEWLPNGKPYIVMQDGAPCHTARSIKAFLAEQNIPLLDWPGNSPDMNPIENI</sequence>
<accession>A0A8X6SEX4</accession>
<dbReference type="GO" id="GO:0005634">
    <property type="term" value="C:nucleus"/>
    <property type="evidence" value="ECO:0007669"/>
    <property type="project" value="UniProtKB-SubCell"/>
</dbReference>
<keyword evidence="5" id="KW-1185">Reference proteome</keyword>
<protein>
    <recommendedName>
        <fullName evidence="6">Transposase</fullName>
    </recommendedName>
</protein>
<dbReference type="Pfam" id="PF13358">
    <property type="entry name" value="DDE_3"/>
    <property type="match status" value="1"/>
</dbReference>
<feature type="domain" description="Tc1-like transposase DDE" evidence="3">
    <location>
        <begin position="154"/>
        <end position="199"/>
    </location>
</feature>
<dbReference type="InterPro" id="IPR038717">
    <property type="entry name" value="Tc1-like_DDE_dom"/>
</dbReference>
<evidence type="ECO:0008006" key="6">
    <source>
        <dbReference type="Google" id="ProtNLM"/>
    </source>
</evidence>
<reference evidence="4" key="1">
    <citation type="submission" date="2020-08" db="EMBL/GenBank/DDBJ databases">
        <title>Multicomponent nature underlies the extraordinary mechanical properties of spider dragline silk.</title>
        <authorList>
            <person name="Kono N."/>
            <person name="Nakamura H."/>
            <person name="Mori M."/>
            <person name="Yoshida Y."/>
            <person name="Ohtoshi R."/>
            <person name="Malay A.D."/>
            <person name="Moran D.A.P."/>
            <person name="Tomita M."/>
            <person name="Numata K."/>
            <person name="Arakawa K."/>
        </authorList>
    </citation>
    <scope>NUCLEOTIDE SEQUENCE</scope>
</reference>
<dbReference type="Pfam" id="PF01498">
    <property type="entry name" value="HTH_Tnp_Tc3_2"/>
    <property type="match status" value="1"/>
</dbReference>
<gene>
    <name evidence="4" type="ORF">TNCV_3699361</name>
</gene>
<dbReference type="EMBL" id="BMAU01021292">
    <property type="protein sequence ID" value="GFY09975.1"/>
    <property type="molecule type" value="Genomic_DNA"/>
</dbReference>
<feature type="domain" description="Transposase Tc1-like" evidence="2">
    <location>
        <begin position="75"/>
        <end position="138"/>
    </location>
</feature>
<proteinExistence type="predicted"/>
<comment type="subcellular location">
    <subcellularLocation>
        <location evidence="1">Nucleus</location>
    </subcellularLocation>
</comment>
<dbReference type="GO" id="GO:0015074">
    <property type="term" value="P:DNA integration"/>
    <property type="evidence" value="ECO:0007669"/>
    <property type="project" value="InterPro"/>
</dbReference>
<dbReference type="SUPFAM" id="SSF46689">
    <property type="entry name" value="Homeodomain-like"/>
    <property type="match status" value="1"/>
</dbReference>
<evidence type="ECO:0000256" key="1">
    <source>
        <dbReference type="ARBA" id="ARBA00004123"/>
    </source>
</evidence>
<dbReference type="Proteomes" id="UP000887159">
    <property type="component" value="Unassembled WGS sequence"/>
</dbReference>
<dbReference type="InterPro" id="IPR002492">
    <property type="entry name" value="Transposase_Tc1-like"/>
</dbReference>
<organism evidence="4 5">
    <name type="scientific">Trichonephila clavipes</name>
    <name type="common">Golden silk orbweaver</name>
    <name type="synonym">Nephila clavipes</name>
    <dbReference type="NCBI Taxonomy" id="2585209"/>
    <lineage>
        <taxon>Eukaryota</taxon>
        <taxon>Metazoa</taxon>
        <taxon>Ecdysozoa</taxon>
        <taxon>Arthropoda</taxon>
        <taxon>Chelicerata</taxon>
        <taxon>Arachnida</taxon>
        <taxon>Araneae</taxon>
        <taxon>Araneomorphae</taxon>
        <taxon>Entelegynae</taxon>
        <taxon>Araneoidea</taxon>
        <taxon>Nephilidae</taxon>
        <taxon>Trichonephila</taxon>
    </lineage>
</organism>
<dbReference type="GO" id="GO:0003677">
    <property type="term" value="F:DNA binding"/>
    <property type="evidence" value="ECO:0007669"/>
    <property type="project" value="InterPro"/>
</dbReference>